<evidence type="ECO:0000256" key="3">
    <source>
        <dbReference type="ARBA" id="ARBA00022691"/>
    </source>
</evidence>
<dbReference type="Pfam" id="PF04055">
    <property type="entry name" value="Radical_SAM"/>
    <property type="match status" value="1"/>
</dbReference>
<dbReference type="SFLD" id="SFLDS00029">
    <property type="entry name" value="Radical_SAM"/>
    <property type="match status" value="1"/>
</dbReference>
<dbReference type="InterPro" id="IPR050377">
    <property type="entry name" value="Radical_SAM_PqqE_MftC-like"/>
</dbReference>
<dbReference type="PANTHER" id="PTHR11228">
    <property type="entry name" value="RADICAL SAM DOMAIN PROTEIN"/>
    <property type="match status" value="1"/>
</dbReference>
<dbReference type="Proteomes" id="UP000422108">
    <property type="component" value="Chromosome"/>
</dbReference>
<protein>
    <recommendedName>
        <fullName evidence="7">Radical SAM core domain-containing protein</fullName>
    </recommendedName>
</protein>
<evidence type="ECO:0000256" key="2">
    <source>
        <dbReference type="ARBA" id="ARBA00022485"/>
    </source>
</evidence>
<evidence type="ECO:0000256" key="4">
    <source>
        <dbReference type="ARBA" id="ARBA00022723"/>
    </source>
</evidence>
<organism evidence="8 9">
    <name type="scientific">Desulfosarcina ovata subsp. ovata</name>
    <dbReference type="NCBI Taxonomy" id="2752305"/>
    <lineage>
        <taxon>Bacteria</taxon>
        <taxon>Pseudomonadati</taxon>
        <taxon>Thermodesulfobacteriota</taxon>
        <taxon>Desulfobacteria</taxon>
        <taxon>Desulfobacterales</taxon>
        <taxon>Desulfosarcinaceae</taxon>
        <taxon>Desulfosarcina</taxon>
    </lineage>
</organism>
<evidence type="ECO:0000256" key="5">
    <source>
        <dbReference type="ARBA" id="ARBA00023004"/>
    </source>
</evidence>
<dbReference type="GO" id="GO:0046872">
    <property type="term" value="F:metal ion binding"/>
    <property type="evidence" value="ECO:0007669"/>
    <property type="project" value="UniProtKB-KW"/>
</dbReference>
<dbReference type="SFLD" id="SFLDG01067">
    <property type="entry name" value="SPASM/twitch_domain_containing"/>
    <property type="match status" value="1"/>
</dbReference>
<feature type="domain" description="Radical SAM core" evidence="7">
    <location>
        <begin position="29"/>
        <end position="280"/>
    </location>
</feature>
<dbReference type="CDD" id="cd01335">
    <property type="entry name" value="Radical_SAM"/>
    <property type="match status" value="1"/>
</dbReference>
<dbReference type="AlphaFoldDB" id="A0A5K8A915"/>
<name>A0A5K8A915_9BACT</name>
<dbReference type="SFLD" id="SFLDG01386">
    <property type="entry name" value="main_SPASM_domain-containing"/>
    <property type="match status" value="1"/>
</dbReference>
<keyword evidence="6" id="KW-0411">Iron-sulfur</keyword>
<evidence type="ECO:0000313" key="9">
    <source>
        <dbReference type="Proteomes" id="UP000422108"/>
    </source>
</evidence>
<proteinExistence type="predicted"/>
<dbReference type="InterPro" id="IPR023885">
    <property type="entry name" value="4Fe4S-binding_SPASM_dom"/>
</dbReference>
<dbReference type="Gene3D" id="3.20.20.70">
    <property type="entry name" value="Aldolase class I"/>
    <property type="match status" value="1"/>
</dbReference>
<comment type="cofactor">
    <cofactor evidence="1">
        <name>[4Fe-4S] cluster</name>
        <dbReference type="ChEBI" id="CHEBI:49883"/>
    </cofactor>
</comment>
<dbReference type="GO" id="GO:0051539">
    <property type="term" value="F:4 iron, 4 sulfur cluster binding"/>
    <property type="evidence" value="ECO:0007669"/>
    <property type="project" value="UniProtKB-KW"/>
</dbReference>
<evidence type="ECO:0000259" key="7">
    <source>
        <dbReference type="PROSITE" id="PS51918"/>
    </source>
</evidence>
<dbReference type="PANTHER" id="PTHR11228:SF22">
    <property type="entry name" value="PEPTIDE BIOSYNTHESIS PROTEIN YYDG-RELATED"/>
    <property type="match status" value="1"/>
</dbReference>
<dbReference type="Pfam" id="PF13186">
    <property type="entry name" value="SPASM"/>
    <property type="match status" value="1"/>
</dbReference>
<dbReference type="SUPFAM" id="SSF102114">
    <property type="entry name" value="Radical SAM enzymes"/>
    <property type="match status" value="1"/>
</dbReference>
<dbReference type="PROSITE" id="PS51918">
    <property type="entry name" value="RADICAL_SAM"/>
    <property type="match status" value="1"/>
</dbReference>
<dbReference type="InterPro" id="IPR006638">
    <property type="entry name" value="Elp3/MiaA/NifB-like_rSAM"/>
</dbReference>
<dbReference type="InterPro" id="IPR007197">
    <property type="entry name" value="rSAM"/>
</dbReference>
<dbReference type="RefSeq" id="WP_155309838.1">
    <property type="nucleotide sequence ID" value="NZ_AP021879.1"/>
</dbReference>
<dbReference type="SMART" id="SM00729">
    <property type="entry name" value="Elp3"/>
    <property type="match status" value="1"/>
</dbReference>
<dbReference type="CDD" id="cd21109">
    <property type="entry name" value="SPASM"/>
    <property type="match status" value="1"/>
</dbReference>
<keyword evidence="9" id="KW-1185">Reference proteome</keyword>
<dbReference type="EMBL" id="AP021879">
    <property type="protein sequence ID" value="BBO88540.1"/>
    <property type="molecule type" value="Genomic_DNA"/>
</dbReference>
<sequence>MVINKGINAIKTISSDFVQLYKREIDFYKAVPRHALLFLTFRCTSKCRACTMWKRIVNEKDELNLQQWKNIIKDLSVNGVKIIELFGGDVFLRKELTVELIKYSNELGMVVHMPTNAILLDEETIQEIVDAGLHTLYISVDEIDKNHDKIRGTKGNFDHIIKSIVNLKKVRSLKGSKRPTVYCNTTISKLNIDSIEEIVSFAHKQNFDVCALEYIGEFTEVHVKRSRIDGIYPDPYFLLRGESLLLNNDQAKKLKKTVPKLIKKYKYSDTEMYTLNIDTLSKKNIVSGTVPNTKCYMERNQVTVDPYGNIIACPFFSNYKLGNLSATPLQDIWNNKTHLRFREQQNKNTLKMCSHCIMGVERNYNIIKGMQRIYYKRIHEKLI</sequence>
<keyword evidence="4" id="KW-0479">Metal-binding</keyword>
<evidence type="ECO:0000313" key="8">
    <source>
        <dbReference type="EMBL" id="BBO88540.1"/>
    </source>
</evidence>
<evidence type="ECO:0000256" key="6">
    <source>
        <dbReference type="ARBA" id="ARBA00023014"/>
    </source>
</evidence>
<reference evidence="8 9" key="1">
    <citation type="submission" date="2019-11" db="EMBL/GenBank/DDBJ databases">
        <title>Comparative genomics of hydrocarbon-degrading Desulfosarcina strains.</title>
        <authorList>
            <person name="Watanabe M."/>
            <person name="Kojima H."/>
            <person name="Fukui M."/>
        </authorList>
    </citation>
    <scope>NUCLEOTIDE SEQUENCE [LARGE SCALE GENOMIC DNA]</scope>
    <source>
        <strain evidence="9">oXyS1</strain>
    </source>
</reference>
<keyword evidence="5" id="KW-0408">Iron</keyword>
<accession>A0A5K8A915</accession>
<keyword evidence="3" id="KW-0949">S-adenosyl-L-methionine</keyword>
<dbReference type="InterPro" id="IPR017200">
    <property type="entry name" value="PqqE-like"/>
</dbReference>
<gene>
    <name evidence="8" type="ORF">DSCOOX_17200</name>
</gene>
<dbReference type="GO" id="GO:0003824">
    <property type="term" value="F:catalytic activity"/>
    <property type="evidence" value="ECO:0007669"/>
    <property type="project" value="InterPro"/>
</dbReference>
<dbReference type="NCBIfam" id="TIGR04085">
    <property type="entry name" value="rSAM_more_4Fe4S"/>
    <property type="match status" value="1"/>
</dbReference>
<evidence type="ECO:0000256" key="1">
    <source>
        <dbReference type="ARBA" id="ARBA00001966"/>
    </source>
</evidence>
<dbReference type="PIRSF" id="PIRSF037420">
    <property type="entry name" value="PQQ_syn_pqqE"/>
    <property type="match status" value="1"/>
</dbReference>
<dbReference type="InterPro" id="IPR013785">
    <property type="entry name" value="Aldolase_TIM"/>
</dbReference>
<dbReference type="InterPro" id="IPR058240">
    <property type="entry name" value="rSAM_sf"/>
</dbReference>
<keyword evidence="2" id="KW-0004">4Fe-4S</keyword>